<name>A0A1I0FFU0_9FIRM</name>
<organism evidence="1 2">
    <name type="scientific">Natronincola peptidivorans</name>
    <dbReference type="NCBI Taxonomy" id="426128"/>
    <lineage>
        <taxon>Bacteria</taxon>
        <taxon>Bacillati</taxon>
        <taxon>Bacillota</taxon>
        <taxon>Clostridia</taxon>
        <taxon>Peptostreptococcales</taxon>
        <taxon>Natronincolaceae</taxon>
        <taxon>Natronincola</taxon>
    </lineage>
</organism>
<accession>A0A1I0FFU0</accession>
<protein>
    <recommendedName>
        <fullName evidence="3">Ribosomal protein L14E/L6E/L27E</fullName>
    </recommendedName>
</protein>
<dbReference type="InterPro" id="IPR014722">
    <property type="entry name" value="Rib_uL2_dom2"/>
</dbReference>
<keyword evidence="2" id="KW-1185">Reference proteome</keyword>
<evidence type="ECO:0000313" key="1">
    <source>
        <dbReference type="EMBL" id="SET56870.1"/>
    </source>
</evidence>
<dbReference type="InterPro" id="IPR008991">
    <property type="entry name" value="Translation_prot_SH3-like_sf"/>
</dbReference>
<dbReference type="EMBL" id="FOHU01000014">
    <property type="protein sequence ID" value="SET56870.1"/>
    <property type="molecule type" value="Genomic_DNA"/>
</dbReference>
<dbReference type="STRING" id="426128.SAMN05660297_02801"/>
<dbReference type="Proteomes" id="UP000199568">
    <property type="component" value="Unassembled WGS sequence"/>
</dbReference>
<dbReference type="SUPFAM" id="SSF50104">
    <property type="entry name" value="Translation proteins SH3-like domain"/>
    <property type="match status" value="1"/>
</dbReference>
<evidence type="ECO:0008006" key="3">
    <source>
        <dbReference type="Google" id="ProtNLM"/>
    </source>
</evidence>
<dbReference type="RefSeq" id="WP_090445348.1">
    <property type="nucleotide sequence ID" value="NZ_FOHU01000014.1"/>
</dbReference>
<proteinExistence type="predicted"/>
<evidence type="ECO:0000313" key="2">
    <source>
        <dbReference type="Proteomes" id="UP000199568"/>
    </source>
</evidence>
<reference evidence="1 2" key="1">
    <citation type="submission" date="2016-10" db="EMBL/GenBank/DDBJ databases">
        <authorList>
            <person name="de Groot N.N."/>
        </authorList>
    </citation>
    <scope>NUCLEOTIDE SEQUENCE [LARGE SCALE GENOMIC DNA]</scope>
    <source>
        <strain evidence="1 2">DSM 18979</strain>
    </source>
</reference>
<dbReference type="Gene3D" id="2.30.30.30">
    <property type="match status" value="1"/>
</dbReference>
<dbReference type="OrthoDB" id="1683515at2"/>
<sequence length="92" mass="10825">MEQSDINIGQVVKSTQGRDKGRFFIVVEIIDKEYIRILDGDIRKIDKPKKKKMKHLVKLNIMSEEVKDRVINNKKMNNAFIRRELERLGVNA</sequence>
<gene>
    <name evidence="1" type="ORF">SAMN05660297_02801</name>
</gene>
<dbReference type="AlphaFoldDB" id="A0A1I0FFU0"/>